<reference evidence="1 2" key="1">
    <citation type="submission" date="2022-07" db="EMBL/GenBank/DDBJ databases">
        <title>Photobacterium pectinilyticum sp. nov., a marine bacterium isolated from surface seawater of Qingdao offshore.</title>
        <authorList>
            <person name="Wang X."/>
        </authorList>
    </citation>
    <scope>NUCLEOTIDE SEQUENCE [LARGE SCALE GENOMIC DNA]</scope>
    <source>
        <strain evidence="1 2">ZSDE20</strain>
    </source>
</reference>
<accession>A0ABT1NA05</accession>
<sequence>MPTEDKEQLGCAVCGTFTHEQYPLPLLHKIEDNGYLCRDCAGEQD</sequence>
<keyword evidence="2" id="KW-1185">Reference proteome</keyword>
<comment type="caution">
    <text evidence="1">The sequence shown here is derived from an EMBL/GenBank/DDBJ whole genome shotgun (WGS) entry which is preliminary data.</text>
</comment>
<dbReference type="SUPFAM" id="SSF57903">
    <property type="entry name" value="FYVE/PHD zinc finger"/>
    <property type="match status" value="1"/>
</dbReference>
<protein>
    <submittedName>
        <fullName evidence="1">Uncharacterized protein</fullName>
    </submittedName>
</protein>
<organism evidence="1 2">
    <name type="scientific">Photobacterium pectinilyticum</name>
    <dbReference type="NCBI Taxonomy" id="2906793"/>
    <lineage>
        <taxon>Bacteria</taxon>
        <taxon>Pseudomonadati</taxon>
        <taxon>Pseudomonadota</taxon>
        <taxon>Gammaproteobacteria</taxon>
        <taxon>Vibrionales</taxon>
        <taxon>Vibrionaceae</taxon>
        <taxon>Photobacterium</taxon>
    </lineage>
</organism>
<gene>
    <name evidence="1" type="ORF">NHN17_18960</name>
</gene>
<dbReference type="RefSeq" id="WP_255044215.1">
    <property type="nucleotide sequence ID" value="NZ_JANEYT010000057.1"/>
</dbReference>
<proteinExistence type="predicted"/>
<evidence type="ECO:0000313" key="2">
    <source>
        <dbReference type="Proteomes" id="UP001524460"/>
    </source>
</evidence>
<dbReference type="EMBL" id="JANEYT010000057">
    <property type="protein sequence ID" value="MCQ1060129.1"/>
    <property type="molecule type" value="Genomic_DNA"/>
</dbReference>
<evidence type="ECO:0000313" key="1">
    <source>
        <dbReference type="EMBL" id="MCQ1060129.1"/>
    </source>
</evidence>
<dbReference type="Proteomes" id="UP001524460">
    <property type="component" value="Unassembled WGS sequence"/>
</dbReference>
<dbReference type="InterPro" id="IPR011011">
    <property type="entry name" value="Znf_FYVE_PHD"/>
</dbReference>
<name>A0ABT1NA05_9GAMM</name>